<dbReference type="SUPFAM" id="SSF51735">
    <property type="entry name" value="NAD(P)-binding Rossmann-fold domains"/>
    <property type="match status" value="1"/>
</dbReference>
<dbReference type="PANTHER" id="PTHR48075:SF1">
    <property type="entry name" value="LAMBDA-CRYSTALLIN HOMOLOG"/>
    <property type="match status" value="1"/>
</dbReference>
<proteinExistence type="inferred from homology"/>
<comment type="subunit">
    <text evidence="4">Homodimer.</text>
</comment>
<dbReference type="PROSITE" id="PS00067">
    <property type="entry name" value="3HCDH"/>
    <property type="match status" value="1"/>
</dbReference>
<dbReference type="InterPro" id="IPR013328">
    <property type="entry name" value="6PGD_dom2"/>
</dbReference>
<comment type="subcellular location">
    <subcellularLocation>
        <location evidence="1">Cytoplasm</location>
    </subcellularLocation>
</comment>
<evidence type="ECO:0000256" key="1">
    <source>
        <dbReference type="ARBA" id="ARBA00004496"/>
    </source>
</evidence>
<dbReference type="GO" id="GO:0050104">
    <property type="term" value="F:L-gulonate 3-dehydrogenase activity"/>
    <property type="evidence" value="ECO:0007669"/>
    <property type="project" value="UniProtKB-EC"/>
</dbReference>
<dbReference type="InterPro" id="IPR006180">
    <property type="entry name" value="3-OHacyl-CoA_DH_CS"/>
</dbReference>
<evidence type="ECO:0000259" key="13">
    <source>
        <dbReference type="Pfam" id="PF02737"/>
    </source>
</evidence>
<dbReference type="Pfam" id="PF00725">
    <property type="entry name" value="3HCDH"/>
    <property type="match status" value="1"/>
</dbReference>
<gene>
    <name evidence="14" type="ORF">I858_011840</name>
</gene>
<dbReference type="InterPro" id="IPR006176">
    <property type="entry name" value="3-OHacyl-CoA_DH_NAD-bd"/>
</dbReference>
<name>A0A1B1S3B4_9BACL</name>
<dbReference type="Gene3D" id="3.40.50.720">
    <property type="entry name" value="NAD(P)-binding Rossmann-like Domain"/>
    <property type="match status" value="1"/>
</dbReference>
<evidence type="ECO:0000256" key="7">
    <source>
        <dbReference type="ARBA" id="ARBA00023002"/>
    </source>
</evidence>
<dbReference type="Proteomes" id="UP000053354">
    <property type="component" value="Chromosome"/>
</dbReference>
<dbReference type="InterPro" id="IPR008927">
    <property type="entry name" value="6-PGluconate_DH-like_C_sf"/>
</dbReference>
<accession>A0A1B1S3B4</accession>
<comment type="pathway">
    <text evidence="2">Lipid metabolism; butanoate metabolism.</text>
</comment>
<keyword evidence="15" id="KW-1185">Reference proteome</keyword>
<keyword evidence="8" id="KW-0520">NAD</keyword>
<evidence type="ECO:0000256" key="4">
    <source>
        <dbReference type="ARBA" id="ARBA00011738"/>
    </source>
</evidence>
<dbReference type="InterPro" id="IPR022694">
    <property type="entry name" value="3-OHacyl-CoA_DH"/>
</dbReference>
<dbReference type="PIRSF" id="PIRSF000105">
    <property type="entry name" value="HCDH"/>
    <property type="match status" value="1"/>
</dbReference>
<feature type="domain" description="3-hydroxyacyl-CoA dehydrogenase C-terminal" evidence="12">
    <location>
        <begin position="189"/>
        <end position="286"/>
    </location>
</feature>
<dbReference type="GO" id="GO:0019605">
    <property type="term" value="P:butyrate metabolic process"/>
    <property type="evidence" value="ECO:0007669"/>
    <property type="project" value="UniProtKB-UniPathway"/>
</dbReference>
<evidence type="ECO:0000259" key="12">
    <source>
        <dbReference type="Pfam" id="PF00725"/>
    </source>
</evidence>
<dbReference type="EC" id="1.1.1.45" evidence="9"/>
<dbReference type="AlphaFoldDB" id="A0A1B1S3B4"/>
<reference evidence="14" key="1">
    <citation type="submission" date="2016-10" db="EMBL/GenBank/DDBJ databases">
        <authorList>
            <person name="See-Too W.S."/>
        </authorList>
    </citation>
    <scope>NUCLEOTIDE SEQUENCE</scope>
    <source>
        <strain evidence="14">L10.15</strain>
    </source>
</reference>
<feature type="domain" description="3-hydroxyacyl-CoA dehydrogenase NAD binding" evidence="13">
    <location>
        <begin position="6"/>
        <end position="185"/>
    </location>
</feature>
<evidence type="ECO:0000256" key="11">
    <source>
        <dbReference type="PIRSR" id="PIRSR000105-1"/>
    </source>
</evidence>
<evidence type="ECO:0000256" key="5">
    <source>
        <dbReference type="ARBA" id="ARBA00022490"/>
    </source>
</evidence>
<dbReference type="EMBL" id="CP016540">
    <property type="protein sequence ID" value="ANU27678.1"/>
    <property type="molecule type" value="Genomic_DNA"/>
</dbReference>
<evidence type="ECO:0000256" key="6">
    <source>
        <dbReference type="ARBA" id="ARBA00022553"/>
    </source>
</evidence>
<evidence type="ECO:0000256" key="10">
    <source>
        <dbReference type="ARBA" id="ARBA00042709"/>
    </source>
</evidence>
<dbReference type="PANTHER" id="PTHR48075">
    <property type="entry name" value="3-HYDROXYACYL-COA DEHYDROGENASE FAMILY PROTEIN"/>
    <property type="match status" value="1"/>
</dbReference>
<evidence type="ECO:0000256" key="9">
    <source>
        <dbReference type="ARBA" id="ARBA00038962"/>
    </source>
</evidence>
<dbReference type="GO" id="GO:0070403">
    <property type="term" value="F:NAD+ binding"/>
    <property type="evidence" value="ECO:0007669"/>
    <property type="project" value="InterPro"/>
</dbReference>
<keyword evidence="7" id="KW-0560">Oxidoreductase</keyword>
<evidence type="ECO:0000256" key="8">
    <source>
        <dbReference type="ARBA" id="ARBA00023027"/>
    </source>
</evidence>
<dbReference type="GO" id="GO:0005737">
    <property type="term" value="C:cytoplasm"/>
    <property type="evidence" value="ECO:0007669"/>
    <property type="project" value="UniProtKB-SubCell"/>
</dbReference>
<keyword evidence="5" id="KW-0963">Cytoplasm</keyword>
<dbReference type="InterPro" id="IPR036291">
    <property type="entry name" value="NAD(P)-bd_dom_sf"/>
</dbReference>
<dbReference type="STRING" id="1302659.I858_011840"/>
<dbReference type="Gene3D" id="1.10.1040.10">
    <property type="entry name" value="N-(1-d-carboxylethyl)-l-norvaline Dehydrogenase, domain 2"/>
    <property type="match status" value="1"/>
</dbReference>
<comment type="similarity">
    <text evidence="3">Belongs to the 3-hydroxyacyl-CoA dehydrogenase family.</text>
</comment>
<dbReference type="UniPathway" id="UPA00863"/>
<sequence>MNAMEKISILGAGTMGHSIALSAAWGNQFVKVYGINQQDIENADKGLGKKLEVMVENELFTAKQAKEIRTRITFTTFLEEAVLEATFIVEVVPEVLDLKKELYNKLETLVEDDVVIASNTSGFKPSLLAADMKHPERFVVTHFWNPAHLIPLVEVVKGEHTHEKTVARAMTVLKKMNKKAVLLHKEIPGFIGNRLQYALFREAQALLDAGAASKEDIDAAVTYSIGRRLPITGPLMSADMGGLDVFSAISNYLFEELSTDQQSGKILTQLVEENKLGDKTGQGFYLWEPEVSAMLNEEREQTLIHFLKNDLKGGNL</sequence>
<dbReference type="Pfam" id="PF02737">
    <property type="entry name" value="3HCDH_N"/>
    <property type="match status" value="1"/>
</dbReference>
<protein>
    <recommendedName>
        <fullName evidence="10">L-gulonate 3-dehydrogenase</fullName>
        <ecNumber evidence="9">1.1.1.45</ecNumber>
    </recommendedName>
    <alternativeName>
        <fullName evidence="10">L-gulonate 3-dehydrogenase</fullName>
    </alternativeName>
</protein>
<evidence type="ECO:0000256" key="2">
    <source>
        <dbReference type="ARBA" id="ARBA00005086"/>
    </source>
</evidence>
<evidence type="ECO:0000313" key="15">
    <source>
        <dbReference type="Proteomes" id="UP000053354"/>
    </source>
</evidence>
<evidence type="ECO:0000256" key="3">
    <source>
        <dbReference type="ARBA" id="ARBA00009463"/>
    </source>
</evidence>
<evidence type="ECO:0000313" key="14">
    <source>
        <dbReference type="EMBL" id="ANU27678.1"/>
    </source>
</evidence>
<dbReference type="KEGG" id="pll:I858_011840"/>
<keyword evidence="6" id="KW-0597">Phosphoprotein</keyword>
<dbReference type="SUPFAM" id="SSF48179">
    <property type="entry name" value="6-phosphogluconate dehydrogenase C-terminal domain-like"/>
    <property type="match status" value="1"/>
</dbReference>
<organism evidence="14 15">
    <name type="scientific">Planococcus versutus</name>
    <dbReference type="NCBI Taxonomy" id="1302659"/>
    <lineage>
        <taxon>Bacteria</taxon>
        <taxon>Bacillati</taxon>
        <taxon>Bacillota</taxon>
        <taxon>Bacilli</taxon>
        <taxon>Bacillales</taxon>
        <taxon>Caryophanaceae</taxon>
        <taxon>Planococcus</taxon>
    </lineage>
</organism>
<dbReference type="InterPro" id="IPR006108">
    <property type="entry name" value="3HC_DH_C"/>
</dbReference>
<feature type="site" description="Important for catalytic activity" evidence="11">
    <location>
        <position position="142"/>
    </location>
</feature>